<protein>
    <submittedName>
        <fullName evidence="1 2">Uncharacterized protein</fullName>
    </submittedName>
</protein>
<dbReference type="EnsemblPlants" id="Pp3c3_17150V3.1">
    <property type="protein sequence ID" value="PAC:32941415.CDS.1"/>
    <property type="gene ID" value="Pp3c3_17150"/>
</dbReference>
<dbReference type="PaxDb" id="3218-PP1S25_377V6.1"/>
<organism evidence="1">
    <name type="scientific">Physcomitrium patens</name>
    <name type="common">Spreading-leaved earth moss</name>
    <name type="synonym">Physcomitrella patens</name>
    <dbReference type="NCBI Taxonomy" id="3218"/>
    <lineage>
        <taxon>Eukaryota</taxon>
        <taxon>Viridiplantae</taxon>
        <taxon>Streptophyta</taxon>
        <taxon>Embryophyta</taxon>
        <taxon>Bryophyta</taxon>
        <taxon>Bryophytina</taxon>
        <taxon>Bryopsida</taxon>
        <taxon>Funariidae</taxon>
        <taxon>Funariales</taxon>
        <taxon>Funariaceae</taxon>
        <taxon>Physcomitrium</taxon>
    </lineage>
</organism>
<evidence type="ECO:0000313" key="3">
    <source>
        <dbReference type="Proteomes" id="UP000006727"/>
    </source>
</evidence>
<keyword evidence="3" id="KW-1185">Reference proteome</keyword>
<reference evidence="1 3" key="2">
    <citation type="journal article" date="2018" name="Plant J.">
        <title>The Physcomitrella patens chromosome-scale assembly reveals moss genome structure and evolution.</title>
        <authorList>
            <person name="Lang D."/>
            <person name="Ullrich K.K."/>
            <person name="Murat F."/>
            <person name="Fuchs J."/>
            <person name="Jenkins J."/>
            <person name="Haas F.B."/>
            <person name="Piednoel M."/>
            <person name="Gundlach H."/>
            <person name="Van Bel M."/>
            <person name="Meyberg R."/>
            <person name="Vives C."/>
            <person name="Morata J."/>
            <person name="Symeonidi A."/>
            <person name="Hiss M."/>
            <person name="Muchero W."/>
            <person name="Kamisugi Y."/>
            <person name="Saleh O."/>
            <person name="Blanc G."/>
            <person name="Decker E.L."/>
            <person name="van Gessel N."/>
            <person name="Grimwood J."/>
            <person name="Hayes R.D."/>
            <person name="Graham S.W."/>
            <person name="Gunter L.E."/>
            <person name="McDaniel S.F."/>
            <person name="Hoernstein S.N.W."/>
            <person name="Larsson A."/>
            <person name="Li F.W."/>
            <person name="Perroud P.F."/>
            <person name="Phillips J."/>
            <person name="Ranjan P."/>
            <person name="Rokshar D.S."/>
            <person name="Rothfels C.J."/>
            <person name="Schneider L."/>
            <person name="Shu S."/>
            <person name="Stevenson D.W."/>
            <person name="Thummler F."/>
            <person name="Tillich M."/>
            <person name="Villarreal Aguilar J.C."/>
            <person name="Widiez T."/>
            <person name="Wong G.K."/>
            <person name="Wymore A."/>
            <person name="Zhang Y."/>
            <person name="Zimmer A.D."/>
            <person name="Quatrano R.S."/>
            <person name="Mayer K.F.X."/>
            <person name="Goodstein D."/>
            <person name="Casacuberta J.M."/>
            <person name="Vandepoele K."/>
            <person name="Reski R."/>
            <person name="Cuming A.C."/>
            <person name="Tuskan G.A."/>
            <person name="Maumus F."/>
            <person name="Salse J."/>
            <person name="Schmutz J."/>
            <person name="Rensing S.A."/>
        </authorList>
    </citation>
    <scope>NUCLEOTIDE SEQUENCE [LARGE SCALE GENOMIC DNA]</scope>
    <source>
        <strain evidence="2 3">cv. Gransden 2004</strain>
    </source>
</reference>
<dbReference type="InParanoid" id="A9RSJ2"/>
<dbReference type="HOGENOM" id="CLU_2390093_0_0_1"/>
<reference evidence="2" key="3">
    <citation type="submission" date="2020-12" db="UniProtKB">
        <authorList>
            <consortium name="EnsemblPlants"/>
        </authorList>
    </citation>
    <scope>IDENTIFICATION</scope>
</reference>
<dbReference type="AlphaFoldDB" id="A9RSJ2"/>
<evidence type="ECO:0000313" key="2">
    <source>
        <dbReference type="EnsemblPlants" id="PAC:32941415.CDS.1"/>
    </source>
</evidence>
<evidence type="ECO:0000313" key="1">
    <source>
        <dbReference type="EMBL" id="PNR57559.1"/>
    </source>
</evidence>
<dbReference type="Gramene" id="Pp3c3_17150V3.1">
    <property type="protein sequence ID" value="PAC:32941415.CDS.1"/>
    <property type="gene ID" value="Pp3c3_17150"/>
</dbReference>
<name>A9RSJ2_PHYPA</name>
<dbReference type="Proteomes" id="UP000006727">
    <property type="component" value="Chromosome 3"/>
</dbReference>
<dbReference type="EMBL" id="ABEU02000003">
    <property type="protein sequence ID" value="PNR57559.1"/>
    <property type="molecule type" value="Genomic_DNA"/>
</dbReference>
<accession>A9RSJ2</accession>
<gene>
    <name evidence="1" type="ORF">PHYPA_004553</name>
</gene>
<reference evidence="1 3" key="1">
    <citation type="journal article" date="2008" name="Science">
        <title>The Physcomitrella genome reveals evolutionary insights into the conquest of land by plants.</title>
        <authorList>
            <person name="Rensing S."/>
            <person name="Lang D."/>
            <person name="Zimmer A."/>
            <person name="Terry A."/>
            <person name="Salamov A."/>
            <person name="Shapiro H."/>
            <person name="Nishiyama T."/>
            <person name="Perroud P.-F."/>
            <person name="Lindquist E."/>
            <person name="Kamisugi Y."/>
            <person name="Tanahashi T."/>
            <person name="Sakakibara K."/>
            <person name="Fujita T."/>
            <person name="Oishi K."/>
            <person name="Shin-I T."/>
            <person name="Kuroki Y."/>
            <person name="Toyoda A."/>
            <person name="Suzuki Y."/>
            <person name="Hashimoto A."/>
            <person name="Yamaguchi K."/>
            <person name="Sugano A."/>
            <person name="Kohara Y."/>
            <person name="Fujiyama A."/>
            <person name="Anterola A."/>
            <person name="Aoki S."/>
            <person name="Ashton N."/>
            <person name="Barbazuk W.B."/>
            <person name="Barker E."/>
            <person name="Bennetzen J."/>
            <person name="Bezanilla M."/>
            <person name="Blankenship R."/>
            <person name="Cho S.H."/>
            <person name="Dutcher S."/>
            <person name="Estelle M."/>
            <person name="Fawcett J.A."/>
            <person name="Gundlach H."/>
            <person name="Hanada K."/>
            <person name="Heyl A."/>
            <person name="Hicks K.A."/>
            <person name="Hugh J."/>
            <person name="Lohr M."/>
            <person name="Mayer K."/>
            <person name="Melkozernov A."/>
            <person name="Murata T."/>
            <person name="Nelson D."/>
            <person name="Pils B."/>
            <person name="Prigge M."/>
            <person name="Reiss B."/>
            <person name="Renner T."/>
            <person name="Rombauts S."/>
            <person name="Rushton P."/>
            <person name="Sanderfoot A."/>
            <person name="Schween G."/>
            <person name="Shiu S.-H."/>
            <person name="Stueber K."/>
            <person name="Theodoulou F.L."/>
            <person name="Tu H."/>
            <person name="Van de Peer Y."/>
            <person name="Verrier P.J."/>
            <person name="Waters E."/>
            <person name="Wood A."/>
            <person name="Yang L."/>
            <person name="Cove D."/>
            <person name="Cuming A."/>
            <person name="Hasebe M."/>
            <person name="Lucas S."/>
            <person name="Mishler D.B."/>
            <person name="Reski R."/>
            <person name="Grigoriev I."/>
            <person name="Quatrano R.S."/>
            <person name="Boore J.L."/>
        </authorList>
    </citation>
    <scope>NUCLEOTIDE SEQUENCE [LARGE SCALE GENOMIC DNA]</scope>
    <source>
        <strain evidence="2 3">cv. Gransden 2004</strain>
    </source>
</reference>
<proteinExistence type="predicted"/>
<sequence length="109" mass="11973">MTDPVNLHNRERVFDVDAAMTTEQVPHYGGWSLEVVAICSRCAVDLFEATACVFQHCSASLAVAHEKIVRWVQRSSPTPPAGLWDIDAGLHGPALKRSEMSEIFPALVL</sequence>